<dbReference type="RefSeq" id="WP_096432685.1">
    <property type="nucleotide sequence ID" value="NZ_NTJD01000004.1"/>
</dbReference>
<gene>
    <name evidence="11" type="ORF">CLN94_07355</name>
</gene>
<dbReference type="EMBL" id="NTJD01000004">
    <property type="protein sequence ID" value="PCD76901.1"/>
    <property type="molecule type" value="Genomic_DNA"/>
</dbReference>
<dbReference type="PANTHER" id="PTHR30040">
    <property type="entry name" value="THIAMINE BIOSYNTHESIS LIPOPROTEIN APBE"/>
    <property type="match status" value="1"/>
</dbReference>
<keyword evidence="8" id="KW-0460">Magnesium</keyword>
<evidence type="ECO:0000256" key="7">
    <source>
        <dbReference type="ARBA" id="ARBA00022827"/>
    </source>
</evidence>
<evidence type="ECO:0000256" key="3">
    <source>
        <dbReference type="ARBA" id="ARBA00016337"/>
    </source>
</evidence>
<dbReference type="AlphaFoldDB" id="A0A2A4CNU2"/>
<evidence type="ECO:0000256" key="9">
    <source>
        <dbReference type="ARBA" id="ARBA00031306"/>
    </source>
</evidence>
<accession>A0A2A4CNU2</accession>
<dbReference type="PANTHER" id="PTHR30040:SF2">
    <property type="entry name" value="FAD:PROTEIN FMN TRANSFERASE"/>
    <property type="match status" value="1"/>
</dbReference>
<evidence type="ECO:0000256" key="1">
    <source>
        <dbReference type="ARBA" id="ARBA00001946"/>
    </source>
</evidence>
<dbReference type="GO" id="GO:0016740">
    <property type="term" value="F:transferase activity"/>
    <property type="evidence" value="ECO:0007669"/>
    <property type="project" value="UniProtKB-KW"/>
</dbReference>
<evidence type="ECO:0000313" key="12">
    <source>
        <dbReference type="Proteomes" id="UP000243507"/>
    </source>
</evidence>
<evidence type="ECO:0000256" key="8">
    <source>
        <dbReference type="ARBA" id="ARBA00022842"/>
    </source>
</evidence>
<keyword evidence="7" id="KW-0274">FAD</keyword>
<evidence type="ECO:0000256" key="6">
    <source>
        <dbReference type="ARBA" id="ARBA00022723"/>
    </source>
</evidence>
<keyword evidence="4" id="KW-0285">Flavoprotein</keyword>
<comment type="catalytic activity">
    <reaction evidence="10">
        <text>L-threonyl-[protein] + FAD = FMN-L-threonyl-[protein] + AMP + H(+)</text>
        <dbReference type="Rhea" id="RHEA:36847"/>
        <dbReference type="Rhea" id="RHEA-COMP:11060"/>
        <dbReference type="Rhea" id="RHEA-COMP:11061"/>
        <dbReference type="ChEBI" id="CHEBI:15378"/>
        <dbReference type="ChEBI" id="CHEBI:30013"/>
        <dbReference type="ChEBI" id="CHEBI:57692"/>
        <dbReference type="ChEBI" id="CHEBI:74257"/>
        <dbReference type="ChEBI" id="CHEBI:456215"/>
        <dbReference type="EC" id="2.7.1.180"/>
    </reaction>
</comment>
<dbReference type="OrthoDB" id="9778595at2"/>
<evidence type="ECO:0000256" key="4">
    <source>
        <dbReference type="ARBA" id="ARBA00022630"/>
    </source>
</evidence>
<keyword evidence="6" id="KW-0479">Metal-binding</keyword>
<evidence type="ECO:0000313" key="11">
    <source>
        <dbReference type="EMBL" id="PCD76901.1"/>
    </source>
</evidence>
<organism evidence="11 12">
    <name type="scientific">Pseudothioclava arenosa</name>
    <dbReference type="NCBI Taxonomy" id="1795308"/>
    <lineage>
        <taxon>Bacteria</taxon>
        <taxon>Pseudomonadati</taxon>
        <taxon>Pseudomonadota</taxon>
        <taxon>Alphaproteobacteria</taxon>
        <taxon>Rhodobacterales</taxon>
        <taxon>Paracoccaceae</taxon>
        <taxon>Pseudothioclava</taxon>
    </lineage>
</organism>
<dbReference type="Gene3D" id="3.10.520.10">
    <property type="entry name" value="ApbE-like domains"/>
    <property type="match status" value="1"/>
</dbReference>
<dbReference type="EC" id="2.7.1.180" evidence="2"/>
<proteinExistence type="predicted"/>
<evidence type="ECO:0000256" key="10">
    <source>
        <dbReference type="ARBA" id="ARBA00048540"/>
    </source>
</evidence>
<dbReference type="GO" id="GO:0046872">
    <property type="term" value="F:metal ion binding"/>
    <property type="evidence" value="ECO:0007669"/>
    <property type="project" value="UniProtKB-KW"/>
</dbReference>
<name>A0A2A4CNU2_9RHOB</name>
<evidence type="ECO:0000256" key="5">
    <source>
        <dbReference type="ARBA" id="ARBA00022679"/>
    </source>
</evidence>
<dbReference type="InterPro" id="IPR003374">
    <property type="entry name" value="ApbE-like_sf"/>
</dbReference>
<dbReference type="SUPFAM" id="SSF143631">
    <property type="entry name" value="ApbE-like"/>
    <property type="match status" value="1"/>
</dbReference>
<reference evidence="11 12" key="1">
    <citation type="submission" date="2017-09" db="EMBL/GenBank/DDBJ databases">
        <title>A multilocus sequence analysis scheme for characterization of bacteria in the genus Thioclava.</title>
        <authorList>
            <person name="Liu Y."/>
            <person name="Shao Z."/>
        </authorList>
    </citation>
    <scope>NUCLEOTIDE SEQUENCE [LARGE SCALE GENOMIC DNA]</scope>
    <source>
        <strain evidence="11 12">CAU 1312</strain>
    </source>
</reference>
<dbReference type="Proteomes" id="UP000243507">
    <property type="component" value="Unassembled WGS sequence"/>
</dbReference>
<dbReference type="InterPro" id="IPR024932">
    <property type="entry name" value="ApbE"/>
</dbReference>
<evidence type="ECO:0000256" key="2">
    <source>
        <dbReference type="ARBA" id="ARBA00011955"/>
    </source>
</evidence>
<sequence>MKRRRFLNILAGAVAGAMLPAATRASEWRGRAFGAEARIAIRGHAAPAEVIASVRAEIARIEAVFSLQRDSELTRLNRDGVVSGSEMLRDALALAQRVNRATEGAFEPGVQPLWAENAAGAMLRESRMTCCVQDIQIGREIELSTGGALTFNGLAQGLATDRIAALLARAGLGEMLVDIGEQKALGGAFRLGLEDPAAGGLGQISLGPGRALATSSPGALIFPNGQSHILGPRGQRPLWSSVTVEAESAALADAAATGFILLERPAMRRAARALGLGRVWLVDFEGNLGRL</sequence>
<dbReference type="Pfam" id="PF02424">
    <property type="entry name" value="ApbE"/>
    <property type="match status" value="1"/>
</dbReference>
<keyword evidence="12" id="KW-1185">Reference proteome</keyword>
<protein>
    <recommendedName>
        <fullName evidence="3">FAD:protein FMN transferase</fullName>
        <ecNumber evidence="2">2.7.1.180</ecNumber>
    </recommendedName>
    <alternativeName>
        <fullName evidence="9">Flavin transferase</fullName>
    </alternativeName>
</protein>
<keyword evidence="5" id="KW-0808">Transferase</keyword>
<comment type="cofactor">
    <cofactor evidence="1">
        <name>Mg(2+)</name>
        <dbReference type="ChEBI" id="CHEBI:18420"/>
    </cofactor>
</comment>
<comment type="caution">
    <text evidence="11">The sequence shown here is derived from an EMBL/GenBank/DDBJ whole genome shotgun (WGS) entry which is preliminary data.</text>
</comment>